<dbReference type="InterPro" id="IPR008480">
    <property type="entry name" value="DUF761_pln"/>
</dbReference>
<dbReference type="PANTHER" id="PTHR33265:SF26">
    <property type="entry name" value="OS06G0554600 PROTEIN"/>
    <property type="match status" value="1"/>
</dbReference>
<evidence type="ECO:0000313" key="2">
    <source>
        <dbReference type="Proteomes" id="UP001443914"/>
    </source>
</evidence>
<dbReference type="AlphaFoldDB" id="A0AAW1GUG0"/>
<sequence>MEQNVQVIAKKAWHIAKVVYFLLRKNISKRKFLLELKYLATKRPKLTGKTTYHHKNHHNCGGAYEFSCSNTPSHQTYFNHNKRGNKSKDYYYCPTIHARDGERELHAVNRVLDMMLTVGNGQNNGDVESSLFSYSPVLPGFGFGRSPVVRELRVTDSPYALLNNDEGEMIDYRVDEAADEFIKRFYDQLKQQ</sequence>
<keyword evidence="2" id="KW-1185">Reference proteome</keyword>
<organism evidence="1 2">
    <name type="scientific">Saponaria officinalis</name>
    <name type="common">Common soapwort</name>
    <name type="synonym">Lychnis saponaria</name>
    <dbReference type="NCBI Taxonomy" id="3572"/>
    <lineage>
        <taxon>Eukaryota</taxon>
        <taxon>Viridiplantae</taxon>
        <taxon>Streptophyta</taxon>
        <taxon>Embryophyta</taxon>
        <taxon>Tracheophyta</taxon>
        <taxon>Spermatophyta</taxon>
        <taxon>Magnoliopsida</taxon>
        <taxon>eudicotyledons</taxon>
        <taxon>Gunneridae</taxon>
        <taxon>Pentapetalae</taxon>
        <taxon>Caryophyllales</taxon>
        <taxon>Caryophyllaceae</taxon>
        <taxon>Caryophylleae</taxon>
        <taxon>Saponaria</taxon>
    </lineage>
</organism>
<gene>
    <name evidence="1" type="ORF">RND81_14G158700</name>
</gene>
<dbReference type="PANTHER" id="PTHR33265">
    <property type="entry name" value="AVR9/CF-9 RAPIDLY ELICITED PROTEIN-RELATED"/>
    <property type="match status" value="1"/>
</dbReference>
<dbReference type="Proteomes" id="UP001443914">
    <property type="component" value="Unassembled WGS sequence"/>
</dbReference>
<protein>
    <submittedName>
        <fullName evidence="1">Uncharacterized protein</fullName>
    </submittedName>
</protein>
<evidence type="ECO:0000313" key="1">
    <source>
        <dbReference type="EMBL" id="KAK9666076.1"/>
    </source>
</evidence>
<reference evidence="1" key="1">
    <citation type="submission" date="2024-03" db="EMBL/GenBank/DDBJ databases">
        <title>WGS assembly of Saponaria officinalis var. Norfolk2.</title>
        <authorList>
            <person name="Jenkins J."/>
            <person name="Shu S."/>
            <person name="Grimwood J."/>
            <person name="Barry K."/>
            <person name="Goodstein D."/>
            <person name="Schmutz J."/>
            <person name="Leebens-Mack J."/>
            <person name="Osbourn A."/>
        </authorList>
    </citation>
    <scope>NUCLEOTIDE SEQUENCE [LARGE SCALE GENOMIC DNA]</scope>
    <source>
        <strain evidence="1">JIC</strain>
    </source>
</reference>
<comment type="caution">
    <text evidence="1">The sequence shown here is derived from an EMBL/GenBank/DDBJ whole genome shotgun (WGS) entry which is preliminary data.</text>
</comment>
<dbReference type="Pfam" id="PF05553">
    <property type="entry name" value="DUF761"/>
    <property type="match status" value="1"/>
</dbReference>
<name>A0AAW1GUG0_SAPOF</name>
<dbReference type="EMBL" id="JBDFQZ010000014">
    <property type="protein sequence ID" value="KAK9666076.1"/>
    <property type="molecule type" value="Genomic_DNA"/>
</dbReference>
<proteinExistence type="predicted"/>
<accession>A0AAW1GUG0</accession>